<dbReference type="InterPro" id="IPR007366">
    <property type="entry name" value="DUF432"/>
</dbReference>
<dbReference type="HOGENOM" id="CLU_053683_0_0_6"/>
<dbReference type="eggNOG" id="COG2430">
    <property type="taxonomic scope" value="Bacteria"/>
</dbReference>
<evidence type="ECO:0000313" key="1">
    <source>
        <dbReference type="EMBL" id="AEP28976.1"/>
    </source>
</evidence>
<dbReference type="Pfam" id="PF04254">
    <property type="entry name" value="DUF432"/>
    <property type="match status" value="1"/>
</dbReference>
<proteinExistence type="predicted"/>
<gene>
    <name evidence="1" type="ordered locus">GNIT_0837</name>
</gene>
<name>G4QJT4_GLANF</name>
<sequence length="263" mass="30523">MTINKQWWGEFEFKLGETKCWRIDDRQISIRRNPHEWTIWNQETESEMQKPIVVNKPGMDESFEHVDYKRYVLGSTSEQLIIEPSLADRAMIARPSKPLVVLPGEDITVFISTPLWMTILVPQREVPIADIPFWRPSDSWFGPSTMTGDLCYSKYTDAKMDVKNLEKRSHRASTRVTIKNALDEPLNIERINLPVPALKLYVDENGEFWTDHVSILQKIEHSKPISHIRHLPPENVGKMKHVSESRELSKKTSFLSSIKSLVD</sequence>
<reference evidence="1 2" key="1">
    <citation type="journal article" date="2011" name="J. Bacteriol.">
        <title>Complete genome sequence of seawater bacterium Glaciecola nitratireducens FR1064T.</title>
        <authorList>
            <person name="Bian F."/>
            <person name="Qin Q.L."/>
            <person name="Xie B.B."/>
            <person name="Shu Y.L."/>
            <person name="Zhang X.Y."/>
            <person name="Yu Y."/>
            <person name="Chen B."/>
            <person name="Chen X.L."/>
            <person name="Zhou B.C."/>
            <person name="Zhang Y.Z."/>
        </authorList>
    </citation>
    <scope>NUCLEOTIDE SEQUENCE [LARGE SCALE GENOMIC DNA]</scope>
    <source>
        <strain evidence="2">JCM 12485 / KCTC 12276 / FR1064</strain>
    </source>
</reference>
<keyword evidence="2" id="KW-1185">Reference proteome</keyword>
<dbReference type="AlphaFoldDB" id="G4QJT4"/>
<evidence type="ECO:0008006" key="3">
    <source>
        <dbReference type="Google" id="ProtNLM"/>
    </source>
</evidence>
<protein>
    <recommendedName>
        <fullName evidence="3">DUF432 domain-containing protein</fullName>
    </recommendedName>
</protein>
<organism evidence="1 2">
    <name type="scientific">Glaciecola nitratireducens (strain JCM 12485 / KCTC 12276 / FR1064)</name>
    <dbReference type="NCBI Taxonomy" id="1085623"/>
    <lineage>
        <taxon>Bacteria</taxon>
        <taxon>Pseudomonadati</taxon>
        <taxon>Pseudomonadota</taxon>
        <taxon>Gammaproteobacteria</taxon>
        <taxon>Alteromonadales</taxon>
        <taxon>Alteromonadaceae</taxon>
        <taxon>Brumicola</taxon>
    </lineage>
</organism>
<dbReference type="EMBL" id="CP003060">
    <property type="protein sequence ID" value="AEP28976.1"/>
    <property type="molecule type" value="Genomic_DNA"/>
</dbReference>
<dbReference type="OrthoDB" id="6695259at2"/>
<accession>G4QJT4</accession>
<dbReference type="STRING" id="1085623.GNIT_0837"/>
<dbReference type="RefSeq" id="WP_014107851.1">
    <property type="nucleotide sequence ID" value="NC_016041.1"/>
</dbReference>
<evidence type="ECO:0000313" key="2">
    <source>
        <dbReference type="Proteomes" id="UP000009282"/>
    </source>
</evidence>
<dbReference type="Proteomes" id="UP000009282">
    <property type="component" value="Chromosome"/>
</dbReference>
<dbReference type="KEGG" id="gni:GNIT_0837"/>